<gene>
    <name evidence="3" type="ORF">EIC27_04980</name>
</gene>
<dbReference type="GO" id="GO:0045259">
    <property type="term" value="C:proton-transporting ATP synthase complex"/>
    <property type="evidence" value="ECO:0007669"/>
    <property type="project" value="UniProtKB-KW"/>
</dbReference>
<keyword evidence="1" id="KW-0066">ATP synthesis</keyword>
<evidence type="ECO:0000313" key="4">
    <source>
        <dbReference type="Proteomes" id="UP000279470"/>
    </source>
</evidence>
<dbReference type="Proteomes" id="UP000279470">
    <property type="component" value="Unassembled WGS sequence"/>
</dbReference>
<dbReference type="Pfam" id="PF02823">
    <property type="entry name" value="ATP-synt_DE_N"/>
    <property type="match status" value="1"/>
</dbReference>
<dbReference type="SUPFAM" id="SSF51344">
    <property type="entry name" value="Epsilon subunit of F1F0-ATP synthase N-terminal domain"/>
    <property type="match status" value="1"/>
</dbReference>
<keyword evidence="1" id="KW-0139">CF(1)</keyword>
<feature type="domain" description="ATP synthase F1 complex delta/epsilon subunit N-terminal" evidence="2">
    <location>
        <begin position="7"/>
        <end position="75"/>
    </location>
</feature>
<evidence type="ECO:0000259" key="2">
    <source>
        <dbReference type="Pfam" id="PF02823"/>
    </source>
</evidence>
<sequence>MNKKKISLKIITPEGIVNDTQEFKISLHAELGDFELLPDHENYISLLKEGVVSIYKNGSFIPYFIISKSFLRFDNSLNACEIVSDYAIDILEVEKLENDHINEIISNSQYEDEKSFYKFISQYLLQ</sequence>
<dbReference type="GO" id="GO:0015986">
    <property type="term" value="P:proton motive force-driven ATP synthesis"/>
    <property type="evidence" value="ECO:0007669"/>
    <property type="project" value="InterPro"/>
</dbReference>
<reference evidence="4" key="1">
    <citation type="submission" date="2018-11" db="EMBL/GenBank/DDBJ databases">
        <title>Phylogenetic, genomic, and biogeographic characterization of a novel and ubiquitous marine invertebrate-associated Rickettsiales parasite, Candidatus Marinoinvertebrata rohwerii, gen. nov., sp. nov.</title>
        <authorList>
            <person name="Klinges J.G."/>
            <person name="Rosales S.M."/>
            <person name="Mcminds R."/>
            <person name="Shaver E.C."/>
            <person name="Shantz A."/>
            <person name="Peters E.C."/>
            <person name="Burkepile D.E."/>
            <person name="Silliman B.R."/>
            <person name="Vega Thurber R.L."/>
        </authorList>
    </citation>
    <scope>NUCLEOTIDE SEQUENCE [LARGE SCALE GENOMIC DNA]</scope>
    <source>
        <strain evidence="4">a_cerv_44</strain>
    </source>
</reference>
<dbReference type="RefSeq" id="WP_126045011.1">
    <property type="nucleotide sequence ID" value="NZ_RXFM01000069.1"/>
</dbReference>
<dbReference type="InterPro" id="IPR036771">
    <property type="entry name" value="ATPsynth_dsu/esu_N"/>
</dbReference>
<organism evidence="3 4">
    <name type="scientific">Candidatus Aquarickettsia rohweri</name>
    <dbReference type="NCBI Taxonomy" id="2602574"/>
    <lineage>
        <taxon>Bacteria</taxon>
        <taxon>Pseudomonadati</taxon>
        <taxon>Pseudomonadota</taxon>
        <taxon>Alphaproteobacteria</taxon>
        <taxon>Rickettsiales</taxon>
        <taxon>Candidatus Midichloriaceae</taxon>
        <taxon>Candidatus Aquarickettsia</taxon>
    </lineage>
</organism>
<proteinExistence type="predicted"/>
<protein>
    <recommendedName>
        <fullName evidence="2">ATP synthase F1 complex delta/epsilon subunit N-terminal domain-containing protein</fullName>
    </recommendedName>
</protein>
<dbReference type="InterPro" id="IPR020546">
    <property type="entry name" value="ATP_synth_F1_dsu/esu_N"/>
</dbReference>
<evidence type="ECO:0000313" key="3">
    <source>
        <dbReference type="EMBL" id="RST64011.1"/>
    </source>
</evidence>
<accession>A0A3R9Y6Y9</accession>
<dbReference type="Gene3D" id="2.60.15.10">
    <property type="entry name" value="F0F1 ATP synthase delta/epsilon subunit, N-terminal"/>
    <property type="match status" value="1"/>
</dbReference>
<comment type="caution">
    <text evidence="3">The sequence shown here is derived from an EMBL/GenBank/DDBJ whole genome shotgun (WGS) entry which is preliminary data.</text>
</comment>
<dbReference type="AlphaFoldDB" id="A0A3R9Y6Y9"/>
<name>A0A3R9Y6Y9_9RICK</name>
<dbReference type="EMBL" id="RXFM01000069">
    <property type="protein sequence ID" value="RST64011.1"/>
    <property type="molecule type" value="Genomic_DNA"/>
</dbReference>
<evidence type="ECO:0000256" key="1">
    <source>
        <dbReference type="ARBA" id="ARBA00023196"/>
    </source>
</evidence>
<keyword evidence="4" id="KW-1185">Reference proteome</keyword>
<dbReference type="OrthoDB" id="9799969at2"/>